<sequence length="294" mass="29679">MKKIIIPIMFYAPAIAFGQIGIGTPDPHPSAMLDIVSSDKGVLAPRLTSIQRDSIQSKTEGLIIYNTNENAVQLWDSTKWKTLGIPGTAVVGSLTCSDAAHNGNLVIAKAASGVSSSIPYTNGNGAEYALQNISSTGITGLTATLAAGKLIKGNGNLTYTITGTPATEGTANFAINIAGKTCSFARTVISKGSITSLDINQAVVTGSLTKGVPASQVSVSIPYTGGNGGPYDAYSRASGPTTGLTATLAAGEFQNGSGTLTLSITGTPGNQPVGLAIFALTIGGKTASLTIPVN</sequence>
<accession>A0A1M6Y7D1</accession>
<dbReference type="OrthoDB" id="1453974at2"/>
<dbReference type="EMBL" id="FRAV01000012">
    <property type="protein sequence ID" value="SHL14194.1"/>
    <property type="molecule type" value="Genomic_DNA"/>
</dbReference>
<reference evidence="2" key="1">
    <citation type="submission" date="2016-11" db="EMBL/GenBank/DDBJ databases">
        <authorList>
            <person name="Varghese N."/>
            <person name="Submissions S."/>
        </authorList>
    </citation>
    <scope>NUCLEOTIDE SEQUENCE [LARGE SCALE GENOMIC DNA]</scope>
    <source>
        <strain evidence="2">DSM 26899</strain>
    </source>
</reference>
<proteinExistence type="predicted"/>
<protein>
    <submittedName>
        <fullName evidence="1">Uncharacterized protein</fullName>
    </submittedName>
</protein>
<evidence type="ECO:0000313" key="1">
    <source>
        <dbReference type="EMBL" id="SHL14194.1"/>
    </source>
</evidence>
<gene>
    <name evidence="1" type="ORF">SAMN05444267_1012115</name>
</gene>
<evidence type="ECO:0000313" key="2">
    <source>
        <dbReference type="Proteomes" id="UP000184364"/>
    </source>
</evidence>
<dbReference type="RefSeq" id="WP_073292719.1">
    <property type="nucleotide sequence ID" value="NZ_FRAV01000012.1"/>
</dbReference>
<dbReference type="AlphaFoldDB" id="A0A1M6Y7D1"/>
<keyword evidence="2" id="KW-1185">Reference proteome</keyword>
<name>A0A1M6Y7D1_9FLAO</name>
<organism evidence="1 2">
    <name type="scientific">Chryseobacterium polytrichastri</name>
    <dbReference type="NCBI Taxonomy" id="1302687"/>
    <lineage>
        <taxon>Bacteria</taxon>
        <taxon>Pseudomonadati</taxon>
        <taxon>Bacteroidota</taxon>
        <taxon>Flavobacteriia</taxon>
        <taxon>Flavobacteriales</taxon>
        <taxon>Weeksellaceae</taxon>
        <taxon>Chryseobacterium group</taxon>
        <taxon>Chryseobacterium</taxon>
    </lineage>
</organism>
<dbReference type="STRING" id="1302687.SAMN05444267_1012115"/>
<dbReference type="Proteomes" id="UP000184364">
    <property type="component" value="Unassembled WGS sequence"/>
</dbReference>